<keyword evidence="2" id="KW-1185">Reference proteome</keyword>
<accession>A0AAV7U5E1</accession>
<evidence type="ECO:0000313" key="2">
    <source>
        <dbReference type="Proteomes" id="UP001066276"/>
    </source>
</evidence>
<proteinExistence type="predicted"/>
<organism evidence="1 2">
    <name type="scientific">Pleurodeles waltl</name>
    <name type="common">Iberian ribbed newt</name>
    <dbReference type="NCBI Taxonomy" id="8319"/>
    <lineage>
        <taxon>Eukaryota</taxon>
        <taxon>Metazoa</taxon>
        <taxon>Chordata</taxon>
        <taxon>Craniata</taxon>
        <taxon>Vertebrata</taxon>
        <taxon>Euteleostomi</taxon>
        <taxon>Amphibia</taxon>
        <taxon>Batrachia</taxon>
        <taxon>Caudata</taxon>
        <taxon>Salamandroidea</taxon>
        <taxon>Salamandridae</taxon>
        <taxon>Pleurodelinae</taxon>
        <taxon>Pleurodeles</taxon>
    </lineage>
</organism>
<reference evidence="1" key="1">
    <citation type="journal article" date="2022" name="bioRxiv">
        <title>Sequencing and chromosome-scale assembly of the giantPleurodeles waltlgenome.</title>
        <authorList>
            <person name="Brown T."/>
            <person name="Elewa A."/>
            <person name="Iarovenko S."/>
            <person name="Subramanian E."/>
            <person name="Araus A.J."/>
            <person name="Petzold A."/>
            <person name="Susuki M."/>
            <person name="Suzuki K.-i.T."/>
            <person name="Hayashi T."/>
            <person name="Toyoda A."/>
            <person name="Oliveira C."/>
            <person name="Osipova E."/>
            <person name="Leigh N.D."/>
            <person name="Simon A."/>
            <person name="Yun M.H."/>
        </authorList>
    </citation>
    <scope>NUCLEOTIDE SEQUENCE</scope>
    <source>
        <strain evidence="1">20211129_DDA</strain>
        <tissue evidence="1">Liver</tissue>
    </source>
</reference>
<protein>
    <recommendedName>
        <fullName evidence="3">Secreted protein</fullName>
    </recommendedName>
</protein>
<comment type="caution">
    <text evidence="1">The sequence shown here is derived from an EMBL/GenBank/DDBJ whole genome shotgun (WGS) entry which is preliminary data.</text>
</comment>
<dbReference type="EMBL" id="JANPWB010000005">
    <property type="protein sequence ID" value="KAJ1183771.1"/>
    <property type="molecule type" value="Genomic_DNA"/>
</dbReference>
<dbReference type="AlphaFoldDB" id="A0AAV7U5E1"/>
<name>A0AAV7U5E1_PLEWA</name>
<sequence length="99" mass="10561">MPRRRLSRVTILLSPPAPGGLGSACVSPWPRRRPNLCAPHALRVTLPISSAAACAADECNQVLCTHPGRAVLAPEIEPASHSLQVLTLMEQRACSLMCL</sequence>
<evidence type="ECO:0000313" key="1">
    <source>
        <dbReference type="EMBL" id="KAJ1183771.1"/>
    </source>
</evidence>
<evidence type="ECO:0008006" key="3">
    <source>
        <dbReference type="Google" id="ProtNLM"/>
    </source>
</evidence>
<gene>
    <name evidence="1" type="ORF">NDU88_000585</name>
</gene>
<dbReference type="PROSITE" id="PS51257">
    <property type="entry name" value="PROKAR_LIPOPROTEIN"/>
    <property type="match status" value="1"/>
</dbReference>
<dbReference type="Proteomes" id="UP001066276">
    <property type="component" value="Chromosome 3_1"/>
</dbReference>